<protein>
    <recommendedName>
        <fullName evidence="2">Putative gluconeogenesis factor</fullName>
    </recommendedName>
</protein>
<dbReference type="InterPro" id="IPR010119">
    <property type="entry name" value="Gluconeogen_factor"/>
</dbReference>
<gene>
    <name evidence="3" type="ORF">A2703_01825</name>
</gene>
<proteinExistence type="inferred from homology"/>
<dbReference type="HAMAP" id="MF_00973">
    <property type="entry name" value="Gluconeogen_factor"/>
    <property type="match status" value="1"/>
</dbReference>
<dbReference type="InterPro" id="IPR038136">
    <property type="entry name" value="CofD-like_dom_sf"/>
</dbReference>
<keyword evidence="1 2" id="KW-0963">Cytoplasm</keyword>
<reference evidence="3 4" key="1">
    <citation type="journal article" date="2016" name="Nat. Commun.">
        <title>Thousands of microbial genomes shed light on interconnected biogeochemical processes in an aquifer system.</title>
        <authorList>
            <person name="Anantharaman K."/>
            <person name="Brown C.T."/>
            <person name="Hug L.A."/>
            <person name="Sharon I."/>
            <person name="Castelle C.J."/>
            <person name="Probst A.J."/>
            <person name="Thomas B.C."/>
            <person name="Singh A."/>
            <person name="Wilkins M.J."/>
            <person name="Karaoz U."/>
            <person name="Brodie E.L."/>
            <person name="Williams K.H."/>
            <person name="Hubbard S.S."/>
            <person name="Banfield J.F."/>
        </authorList>
    </citation>
    <scope>NUCLEOTIDE SEQUENCE [LARGE SCALE GENOMIC DNA]</scope>
</reference>
<dbReference type="EMBL" id="MFAG01000002">
    <property type="protein sequence ID" value="OGD72464.1"/>
    <property type="molecule type" value="Genomic_DNA"/>
</dbReference>
<evidence type="ECO:0000256" key="1">
    <source>
        <dbReference type="ARBA" id="ARBA00022490"/>
    </source>
</evidence>
<dbReference type="GO" id="GO:0043743">
    <property type="term" value="F:LPPG:FO 2-phospho-L-lactate transferase activity"/>
    <property type="evidence" value="ECO:0007669"/>
    <property type="project" value="InterPro"/>
</dbReference>
<name>A0A1F5EZ93_9BACT</name>
<dbReference type="NCBIfam" id="TIGR01826">
    <property type="entry name" value="CofD_related"/>
    <property type="match status" value="1"/>
</dbReference>
<dbReference type="PANTHER" id="PTHR30135:SF3">
    <property type="entry name" value="GLUCONEOGENESIS FACTOR-RELATED"/>
    <property type="match status" value="1"/>
</dbReference>
<dbReference type="SUPFAM" id="SSF142338">
    <property type="entry name" value="CofD-like"/>
    <property type="match status" value="1"/>
</dbReference>
<dbReference type="PANTHER" id="PTHR30135">
    <property type="entry name" value="UNCHARACTERIZED PROTEIN YVCK-RELATED"/>
    <property type="match status" value="1"/>
</dbReference>
<dbReference type="Gene3D" id="3.40.50.10680">
    <property type="entry name" value="CofD-like domains"/>
    <property type="match status" value="1"/>
</dbReference>
<comment type="similarity">
    <text evidence="2">Belongs to the gluconeogenesis factor family.</text>
</comment>
<dbReference type="GO" id="GO:0008360">
    <property type="term" value="P:regulation of cell shape"/>
    <property type="evidence" value="ECO:0007669"/>
    <property type="project" value="UniProtKB-UniRule"/>
</dbReference>
<evidence type="ECO:0000313" key="3">
    <source>
        <dbReference type="EMBL" id="OGD72464.1"/>
    </source>
</evidence>
<dbReference type="Proteomes" id="UP000177979">
    <property type="component" value="Unassembled WGS sequence"/>
</dbReference>
<dbReference type="InterPro" id="IPR002882">
    <property type="entry name" value="CofD"/>
</dbReference>
<dbReference type="CDD" id="cd07187">
    <property type="entry name" value="YvcK_like"/>
    <property type="match status" value="1"/>
</dbReference>
<comment type="function">
    <text evidence="2">Required for morphogenesis under gluconeogenic growth conditions.</text>
</comment>
<evidence type="ECO:0000256" key="2">
    <source>
        <dbReference type="HAMAP-Rule" id="MF_00973"/>
    </source>
</evidence>
<dbReference type="Pfam" id="PF01933">
    <property type="entry name" value="CofD"/>
    <property type="match status" value="1"/>
</dbReference>
<dbReference type="STRING" id="1817722.A2703_01825"/>
<evidence type="ECO:0000313" key="4">
    <source>
        <dbReference type="Proteomes" id="UP000177979"/>
    </source>
</evidence>
<dbReference type="GO" id="GO:0005737">
    <property type="term" value="C:cytoplasm"/>
    <property type="evidence" value="ECO:0007669"/>
    <property type="project" value="UniProtKB-SubCell"/>
</dbReference>
<accession>A0A1F5EZ93</accession>
<comment type="caution">
    <text evidence="3">The sequence shown here is derived from an EMBL/GenBank/DDBJ whole genome shotgun (WGS) entry which is preliminary data.</text>
</comment>
<dbReference type="AlphaFoldDB" id="A0A1F5EZ93"/>
<comment type="subcellular location">
    <subcellularLocation>
        <location evidence="2">Cytoplasm</location>
    </subcellularLocation>
</comment>
<organism evidence="3 4">
    <name type="scientific">Candidatus Collierbacteria bacterium RIFCSPHIGHO2_01_FULL_50_25</name>
    <dbReference type="NCBI Taxonomy" id="1817722"/>
    <lineage>
        <taxon>Bacteria</taxon>
        <taxon>Candidatus Collieribacteriota</taxon>
    </lineage>
</organism>
<sequence length="335" mass="37119">MVKPKKKVVVIGGGTGTYTTLVGLRKYPIDIAVIVSMTDSGGSNRVIRDEFGLLPTSDLRQAMVALAGKEGEDLLRKLFTYRYSQGTGIAGMTFGNLFMVALTDIMGSQKEAIKETCRLLHVEGSVIPVTYDDAQLVARYDNGKQVMGEHHIDEPDLTTGQHRIVDLEVFPKSKANPEALEAIQNADLIIMGPGDLYTSLLCNLVVGGVAKTVRKSKAKKVFVMNLMTKFGQTTGFTASDYLFELYKYLSGGIIQTILINKPFKLKRNIFKRYREEKAEIVVDDLDFSNQSPKPKVIRADLVSDLIYEKPKGDVLVRSLIRHDPDKLAKALMNLV</sequence>